<dbReference type="InterPro" id="IPR022069">
    <property type="entry name" value="DUF3622"/>
</dbReference>
<reference evidence="2" key="1">
    <citation type="journal article" date="2019" name="Int. J. Syst. Evol. Microbiol.">
        <title>The Global Catalogue of Microorganisms (GCM) 10K type strain sequencing project: providing services to taxonomists for standard genome sequencing and annotation.</title>
        <authorList>
            <consortium name="The Broad Institute Genomics Platform"/>
            <consortium name="The Broad Institute Genome Sequencing Center for Infectious Disease"/>
            <person name="Wu L."/>
            <person name="Ma J."/>
        </authorList>
    </citation>
    <scope>NUCLEOTIDE SEQUENCE [LARGE SCALE GENOMIC DNA]</scope>
    <source>
        <strain evidence="2">NBRC 103166</strain>
    </source>
</reference>
<evidence type="ECO:0000313" key="2">
    <source>
        <dbReference type="Proteomes" id="UP001157353"/>
    </source>
</evidence>
<keyword evidence="2" id="KW-1185">Reference proteome</keyword>
<proteinExistence type="predicted"/>
<accession>A0ABQ6E3M6</accession>
<evidence type="ECO:0000313" key="1">
    <source>
        <dbReference type="EMBL" id="GLS91606.1"/>
    </source>
</evidence>
<organism evidence="1 2">
    <name type="scientific">Psychromonas marina</name>
    <dbReference type="NCBI Taxonomy" id="88364"/>
    <lineage>
        <taxon>Bacteria</taxon>
        <taxon>Pseudomonadati</taxon>
        <taxon>Pseudomonadota</taxon>
        <taxon>Gammaproteobacteria</taxon>
        <taxon>Alteromonadales</taxon>
        <taxon>Psychromonadaceae</taxon>
        <taxon>Psychromonas</taxon>
    </lineage>
</organism>
<evidence type="ECO:0008006" key="3">
    <source>
        <dbReference type="Google" id="ProtNLM"/>
    </source>
</evidence>
<dbReference type="RefSeq" id="WP_284204715.1">
    <property type="nucleotide sequence ID" value="NZ_BSPQ01000013.1"/>
</dbReference>
<dbReference type="Proteomes" id="UP001157353">
    <property type="component" value="Unassembled WGS sequence"/>
</dbReference>
<name>A0ABQ6E3M6_9GAMM</name>
<protein>
    <recommendedName>
        <fullName evidence="3">DUF3622 domain-containing protein</fullName>
    </recommendedName>
</protein>
<dbReference type="EMBL" id="BSPQ01000013">
    <property type="protein sequence ID" value="GLS91606.1"/>
    <property type="molecule type" value="Genomic_DNA"/>
</dbReference>
<dbReference type="Pfam" id="PF12286">
    <property type="entry name" value="DUF3622"/>
    <property type="match status" value="1"/>
</dbReference>
<comment type="caution">
    <text evidence="1">The sequence shown here is derived from an EMBL/GenBank/DDBJ whole genome shotgun (WGS) entry which is preliminary data.</text>
</comment>
<gene>
    <name evidence="1" type="ORF">GCM10007916_26750</name>
</gene>
<sequence>MSQQNKFDFRVTQIDEQWDAEITRRVSARRTSVSKRKKGFATEALATEWAKEALAGFLENQQQSNKRKSERRATRNELAAQAVVAKEAAAALYAEKQQAYFEALDEEELEEDEFYEE</sequence>